<keyword evidence="4" id="KW-1185">Reference proteome</keyword>
<evidence type="ECO:0000256" key="1">
    <source>
        <dbReference type="ARBA" id="ARBA00022729"/>
    </source>
</evidence>
<proteinExistence type="predicted"/>
<evidence type="ECO:0000256" key="2">
    <source>
        <dbReference type="SAM" id="SignalP"/>
    </source>
</evidence>
<keyword evidence="1 2" id="KW-0732">Signal</keyword>
<dbReference type="AlphaFoldDB" id="A0A1M6QHK8"/>
<gene>
    <name evidence="3" type="ORF">SAMN05443637_103319</name>
</gene>
<dbReference type="RefSeq" id="WP_073455827.1">
    <property type="nucleotide sequence ID" value="NZ_FRAP01000003.1"/>
</dbReference>
<dbReference type="NCBIfam" id="NF037995">
    <property type="entry name" value="TRAP_S1"/>
    <property type="match status" value="1"/>
</dbReference>
<dbReference type="GO" id="GO:0055085">
    <property type="term" value="P:transmembrane transport"/>
    <property type="evidence" value="ECO:0007669"/>
    <property type="project" value="InterPro"/>
</dbReference>
<dbReference type="EMBL" id="FRAP01000003">
    <property type="protein sequence ID" value="SHK19517.1"/>
    <property type="molecule type" value="Genomic_DNA"/>
</dbReference>
<dbReference type="OrthoDB" id="9815946at2"/>
<protein>
    <submittedName>
        <fullName evidence="3">TRAP-type C4-dicarboxylate transport system, substrate-binding protein</fullName>
    </submittedName>
</protein>
<dbReference type="Pfam" id="PF03480">
    <property type="entry name" value="DctP"/>
    <property type="match status" value="1"/>
</dbReference>
<name>A0A1M6QHK8_PSETH</name>
<sequence length="403" mass="42461">MRRTTRAAIAVCTALGAALAGGCAGSTPGGAATSTETMEPITITVSDLANEHHSTAVGLRAWADEVTARTGGKVRFEYFWSGSLAPGNEALDALGGGLAQLGGVIPDYFDQELPTAQWFTGLLGVLSPASPHGFLQGSLAADEFFKQPAVEAEFAEHNLKVVSAAVTEPYSLLCTKPSETLAQTTGLRARTAGATRNAELAALGLTAVNLPPDDVYDGMQRGVIDCTVAAKSLMSTYGLWEVAPYFTPVGITPALRVNAMNLDVWNALPPDVQKVMMDAVPTYIAGIVRAELDAYAKLFGPDGPAAKVHLQNPAELGEHVRRAQAERLTGLAAHAPATIADPADEVRRFRESAAAWLAVVLDDMGVPEPRLDTPEAIRASFVEGAAFDLDRWVELVRAKRGGS</sequence>
<feature type="chain" id="PRO_5038880624" evidence="2">
    <location>
        <begin position="21"/>
        <end position="403"/>
    </location>
</feature>
<dbReference type="PANTHER" id="PTHR33376">
    <property type="match status" value="1"/>
</dbReference>
<dbReference type="Gene3D" id="3.40.190.170">
    <property type="entry name" value="Bacterial extracellular solute-binding protein, family 7"/>
    <property type="match status" value="1"/>
</dbReference>
<evidence type="ECO:0000313" key="3">
    <source>
        <dbReference type="EMBL" id="SHK19517.1"/>
    </source>
</evidence>
<dbReference type="STRING" id="1848.SAMN05443637_103319"/>
<dbReference type="PROSITE" id="PS51257">
    <property type="entry name" value="PROKAR_LIPOPROTEIN"/>
    <property type="match status" value="1"/>
</dbReference>
<dbReference type="PANTHER" id="PTHR33376:SF15">
    <property type="entry name" value="BLL6794 PROTEIN"/>
    <property type="match status" value="1"/>
</dbReference>
<organism evidence="3 4">
    <name type="scientific">Pseudonocardia thermophila</name>
    <dbReference type="NCBI Taxonomy" id="1848"/>
    <lineage>
        <taxon>Bacteria</taxon>
        <taxon>Bacillati</taxon>
        <taxon>Actinomycetota</taxon>
        <taxon>Actinomycetes</taxon>
        <taxon>Pseudonocardiales</taxon>
        <taxon>Pseudonocardiaceae</taxon>
        <taxon>Pseudonocardia</taxon>
    </lineage>
</organism>
<accession>A0A1M6QHK8</accession>
<dbReference type="InterPro" id="IPR018389">
    <property type="entry name" value="DctP_fam"/>
</dbReference>
<dbReference type="InterPro" id="IPR038404">
    <property type="entry name" value="TRAP_DctP_sf"/>
</dbReference>
<dbReference type="Proteomes" id="UP000184363">
    <property type="component" value="Unassembled WGS sequence"/>
</dbReference>
<feature type="signal peptide" evidence="2">
    <location>
        <begin position="1"/>
        <end position="20"/>
    </location>
</feature>
<evidence type="ECO:0000313" key="4">
    <source>
        <dbReference type="Proteomes" id="UP000184363"/>
    </source>
</evidence>
<reference evidence="3 4" key="1">
    <citation type="submission" date="2016-11" db="EMBL/GenBank/DDBJ databases">
        <authorList>
            <person name="Jaros S."/>
            <person name="Januszkiewicz K."/>
            <person name="Wedrychowicz H."/>
        </authorList>
    </citation>
    <scope>NUCLEOTIDE SEQUENCE [LARGE SCALE GENOMIC DNA]</scope>
    <source>
        <strain evidence="3 4">DSM 43832</strain>
    </source>
</reference>